<feature type="transmembrane region" description="Helical" evidence="7">
    <location>
        <begin position="12"/>
        <end position="31"/>
    </location>
</feature>
<keyword evidence="9" id="KW-0012">Acyltransferase</keyword>
<dbReference type="GO" id="GO:0009246">
    <property type="term" value="P:enterobacterial common antigen biosynthetic process"/>
    <property type="evidence" value="ECO:0007669"/>
    <property type="project" value="TreeGrafter"/>
</dbReference>
<dbReference type="GO" id="GO:0016413">
    <property type="term" value="F:O-acetyltransferase activity"/>
    <property type="evidence" value="ECO:0007669"/>
    <property type="project" value="TreeGrafter"/>
</dbReference>
<feature type="transmembrane region" description="Helical" evidence="7">
    <location>
        <begin position="157"/>
        <end position="178"/>
    </location>
</feature>
<sequence>MERKNREIQYDYLRVIAVIAIIMVHSIPAEAANDKQWFFSAAFMPVLLSFVGIYFMLSGLFILDHGTENILAFYINRFRTIVIPFGFYTGIFYFYYNVYLGQEKLTAVEHMKAWFLGWLTETTPMAPHMWFMYVILALYLCAPFLSRMLRAMNDHELKIFLAMILIIQSLLVYLRPLGFLAEESFQYMIFKGWLIYFVLGYSLKRLYHNSRYLPFAAAGLAGFALTMFQKCFTPSFTPGIHDLAPTVTAIASSIFLFFEFYGNVSIPLITKACGFISRHSYSVYLIHYLVLGQLSAVIIEKTWIRHFYVPKILCLTALTLLISLVVAWLLDETVLKLLKRIMELIWKRGMTDKGEK</sequence>
<keyword evidence="9" id="KW-0808">Transferase</keyword>
<proteinExistence type="inferred from homology"/>
<comment type="caution">
    <text evidence="9">The sequence shown here is derived from an EMBL/GenBank/DDBJ whole genome shotgun (WGS) entry which is preliminary data.</text>
</comment>
<comment type="subcellular location">
    <subcellularLocation>
        <location evidence="1">Cell membrane</location>
        <topology evidence="1">Multi-pass membrane protein</topology>
    </subcellularLocation>
</comment>
<feature type="transmembrane region" description="Helical" evidence="7">
    <location>
        <begin position="305"/>
        <end position="330"/>
    </location>
</feature>
<evidence type="ECO:0000256" key="7">
    <source>
        <dbReference type="SAM" id="Phobius"/>
    </source>
</evidence>
<evidence type="ECO:0000256" key="6">
    <source>
        <dbReference type="ARBA" id="ARBA00023136"/>
    </source>
</evidence>
<accession>A0A3E2N6Y2</accession>
<feature type="transmembrane region" description="Helical" evidence="7">
    <location>
        <begin position="249"/>
        <end position="269"/>
    </location>
</feature>
<feature type="transmembrane region" description="Helical" evidence="7">
    <location>
        <begin position="281"/>
        <end position="299"/>
    </location>
</feature>
<gene>
    <name evidence="9" type="ORF">DS742_21820</name>
</gene>
<feature type="transmembrane region" description="Helical" evidence="7">
    <location>
        <begin position="212"/>
        <end position="229"/>
    </location>
</feature>
<dbReference type="Proteomes" id="UP000260680">
    <property type="component" value="Unassembled WGS sequence"/>
</dbReference>
<evidence type="ECO:0000256" key="4">
    <source>
        <dbReference type="ARBA" id="ARBA00022692"/>
    </source>
</evidence>
<evidence type="ECO:0000256" key="1">
    <source>
        <dbReference type="ARBA" id="ARBA00004651"/>
    </source>
</evidence>
<feature type="transmembrane region" description="Helical" evidence="7">
    <location>
        <begin position="128"/>
        <end position="145"/>
    </location>
</feature>
<evidence type="ECO:0000313" key="9">
    <source>
        <dbReference type="EMBL" id="RFZ76736.1"/>
    </source>
</evidence>
<feature type="domain" description="Acyltransferase 3" evidence="8">
    <location>
        <begin position="10"/>
        <end position="328"/>
    </location>
</feature>
<keyword evidence="4 7" id="KW-0812">Transmembrane</keyword>
<name>A0A3E2N6Y2_9FIRM</name>
<evidence type="ECO:0000256" key="2">
    <source>
        <dbReference type="ARBA" id="ARBA00007400"/>
    </source>
</evidence>
<dbReference type="PANTHER" id="PTHR40074:SF2">
    <property type="entry name" value="O-ACETYLTRANSFERASE WECH"/>
    <property type="match status" value="1"/>
</dbReference>
<evidence type="ECO:0000313" key="10">
    <source>
        <dbReference type="Proteomes" id="UP000260680"/>
    </source>
</evidence>
<evidence type="ECO:0000256" key="3">
    <source>
        <dbReference type="ARBA" id="ARBA00022475"/>
    </source>
</evidence>
<feature type="transmembrane region" description="Helical" evidence="7">
    <location>
        <begin position="37"/>
        <end position="57"/>
    </location>
</feature>
<dbReference type="AlphaFoldDB" id="A0A3E2N6Y2"/>
<feature type="transmembrane region" description="Helical" evidence="7">
    <location>
        <begin position="184"/>
        <end position="203"/>
    </location>
</feature>
<keyword evidence="6 7" id="KW-0472">Membrane</keyword>
<reference evidence="9 10" key="1">
    <citation type="submission" date="2018-07" db="EMBL/GenBank/DDBJ databases">
        <title>New species, Clostridium PI-S10-A1B.</title>
        <authorList>
            <person name="Krishna G."/>
            <person name="Summeta K."/>
            <person name="Shikha S."/>
            <person name="Prabhu P.B."/>
            <person name="Suresh K."/>
        </authorList>
    </citation>
    <scope>NUCLEOTIDE SEQUENCE [LARGE SCALE GENOMIC DNA]</scope>
    <source>
        <strain evidence="9 10">PI-S10-A1B</strain>
    </source>
</reference>
<keyword evidence="5 7" id="KW-1133">Transmembrane helix</keyword>
<dbReference type="OrthoDB" id="9810469at2"/>
<dbReference type="EMBL" id="QOHO01000073">
    <property type="protein sequence ID" value="RFZ76736.1"/>
    <property type="molecule type" value="Genomic_DNA"/>
</dbReference>
<protein>
    <submittedName>
        <fullName evidence="9">Acyltransferase</fullName>
    </submittedName>
</protein>
<feature type="transmembrane region" description="Helical" evidence="7">
    <location>
        <begin position="78"/>
        <end position="96"/>
    </location>
</feature>
<dbReference type="InterPro" id="IPR002656">
    <property type="entry name" value="Acyl_transf_3_dom"/>
</dbReference>
<evidence type="ECO:0000256" key="5">
    <source>
        <dbReference type="ARBA" id="ARBA00022989"/>
    </source>
</evidence>
<dbReference type="PANTHER" id="PTHR40074">
    <property type="entry name" value="O-ACETYLTRANSFERASE WECH"/>
    <property type="match status" value="1"/>
</dbReference>
<dbReference type="GO" id="GO:0005886">
    <property type="term" value="C:plasma membrane"/>
    <property type="evidence" value="ECO:0007669"/>
    <property type="project" value="UniProtKB-SubCell"/>
</dbReference>
<keyword evidence="3" id="KW-1003">Cell membrane</keyword>
<dbReference type="Pfam" id="PF01757">
    <property type="entry name" value="Acyl_transf_3"/>
    <property type="match status" value="1"/>
</dbReference>
<organism evidence="9 10">
    <name type="scientific">Lacrimispora amygdalina</name>
    <dbReference type="NCBI Taxonomy" id="253257"/>
    <lineage>
        <taxon>Bacteria</taxon>
        <taxon>Bacillati</taxon>
        <taxon>Bacillota</taxon>
        <taxon>Clostridia</taxon>
        <taxon>Lachnospirales</taxon>
        <taxon>Lachnospiraceae</taxon>
        <taxon>Lacrimispora</taxon>
    </lineage>
</organism>
<dbReference type="RefSeq" id="WP_117419079.1">
    <property type="nucleotide sequence ID" value="NZ_QOHO01000073.1"/>
</dbReference>
<evidence type="ECO:0000259" key="8">
    <source>
        <dbReference type="Pfam" id="PF01757"/>
    </source>
</evidence>
<comment type="similarity">
    <text evidence="2">Belongs to the acyltransferase 3 family.</text>
</comment>